<dbReference type="Gene3D" id="1.25.40.10">
    <property type="entry name" value="Tetratricopeptide repeat domain"/>
    <property type="match status" value="1"/>
</dbReference>
<feature type="compositionally biased region" description="Basic and acidic residues" evidence="2">
    <location>
        <begin position="88"/>
        <end position="101"/>
    </location>
</feature>
<sequence>MRCTHCGANIPDDQLICPVCGAEVQIVPDYNPLEDVLAREVKGSVAGATRQIQADVVRRQNMSQNQQNRNRQDQRSNPSSTRVLSQAELDKVREERREQLRRQRAQRQRQKTDAKRYQDARQSAENLRRTSTESRRLQQIKKQEAARKKRQKLLTVFFLLILLVGVGIYIGYQNSYTGMIKKGNAALQNSNYTSAENYFNRAIIKDKSKAEAYTGLANIYVAQDDLDSAESVYLNALETQPSNVNLYKAAVKFYEKTEQPNKISDLLQDCEDKNVLSAMNDYVSSAPEFSLKEGTYDEVQQVTLTSATDGTIYYTTDGSDPTESSTEYKEAVLLQSEGDTEIRAIAVNKKGIPSAVSSAKYSIEFPLVDAPAVSPSTGQYSTATQITITVPDGYTAYYTMDGSTPTASSEKYTDPIDMPENSQTTFSAILVNDKNGKATEATTRNYITTY</sequence>
<evidence type="ECO:0000259" key="5">
    <source>
        <dbReference type="Pfam" id="PF13290"/>
    </source>
</evidence>
<accession>A0A6N3C2R0</accession>
<dbReference type="InterPro" id="IPR011990">
    <property type="entry name" value="TPR-like_helical_dom_sf"/>
</dbReference>
<evidence type="ECO:0000256" key="1">
    <source>
        <dbReference type="PROSITE-ProRule" id="PRU00339"/>
    </source>
</evidence>
<dbReference type="RefSeq" id="WP_117568235.1">
    <property type="nucleotide sequence ID" value="NZ_CACRUQ010000013.1"/>
</dbReference>
<dbReference type="SUPFAM" id="SSF48452">
    <property type="entry name" value="TPR-like"/>
    <property type="match status" value="1"/>
</dbReference>
<dbReference type="SMART" id="SM00028">
    <property type="entry name" value="TPR"/>
    <property type="match status" value="2"/>
</dbReference>
<dbReference type="EMBL" id="CACRUQ010000013">
    <property type="protein sequence ID" value="VYU10342.1"/>
    <property type="molecule type" value="Genomic_DNA"/>
</dbReference>
<name>A0A6N3C2R0_9FIRM</name>
<feature type="domain" description="GH29D-like beta-sandwich" evidence="5">
    <location>
        <begin position="292"/>
        <end position="358"/>
    </location>
</feature>
<feature type="compositionally biased region" description="Basic and acidic residues" evidence="2">
    <location>
        <begin position="110"/>
        <end position="119"/>
    </location>
</feature>
<dbReference type="PROSITE" id="PS50005">
    <property type="entry name" value="TPR"/>
    <property type="match status" value="1"/>
</dbReference>
<dbReference type="InterPro" id="IPR026870">
    <property type="entry name" value="Zinc_ribbon_dom"/>
</dbReference>
<evidence type="ECO:0000259" key="4">
    <source>
        <dbReference type="Pfam" id="PF13240"/>
    </source>
</evidence>
<proteinExistence type="predicted"/>
<feature type="compositionally biased region" description="Basic and acidic residues" evidence="2">
    <location>
        <begin position="126"/>
        <end position="136"/>
    </location>
</feature>
<dbReference type="Pfam" id="PF13240">
    <property type="entry name" value="Zn_Ribbon_1"/>
    <property type="match status" value="1"/>
</dbReference>
<dbReference type="InterPro" id="IPR019734">
    <property type="entry name" value="TPR_rpt"/>
</dbReference>
<feature type="region of interest" description="Disordered" evidence="2">
    <location>
        <begin position="60"/>
        <end position="136"/>
    </location>
</feature>
<keyword evidence="3" id="KW-0812">Transmembrane</keyword>
<feature type="domain" description="GH29D-like beta-sandwich" evidence="5">
    <location>
        <begin position="375"/>
        <end position="440"/>
    </location>
</feature>
<dbReference type="AlphaFoldDB" id="A0A6N3C2R0"/>
<feature type="compositionally biased region" description="Low complexity" evidence="2">
    <location>
        <begin position="60"/>
        <end position="80"/>
    </location>
</feature>
<dbReference type="Pfam" id="PF13290">
    <property type="entry name" value="CHB_HEX_C_1"/>
    <property type="match status" value="2"/>
</dbReference>
<feature type="repeat" description="TPR" evidence="1">
    <location>
        <begin position="210"/>
        <end position="243"/>
    </location>
</feature>
<organism evidence="6">
    <name type="scientific">[Ruminococcus] torques</name>
    <dbReference type="NCBI Taxonomy" id="33039"/>
    <lineage>
        <taxon>Bacteria</taxon>
        <taxon>Bacillati</taxon>
        <taxon>Bacillota</taxon>
        <taxon>Clostridia</taxon>
        <taxon>Lachnospirales</taxon>
        <taxon>Lachnospiraceae</taxon>
        <taxon>Mediterraneibacter</taxon>
    </lineage>
</organism>
<dbReference type="InterPro" id="IPR059177">
    <property type="entry name" value="GH29D-like_dom"/>
</dbReference>
<feature type="transmembrane region" description="Helical" evidence="3">
    <location>
        <begin position="153"/>
        <end position="172"/>
    </location>
</feature>
<evidence type="ECO:0000313" key="6">
    <source>
        <dbReference type="EMBL" id="VYU10342.1"/>
    </source>
</evidence>
<keyword evidence="3" id="KW-1133">Transmembrane helix</keyword>
<gene>
    <name evidence="6" type="ORF">RTLFYP15_01505</name>
</gene>
<protein>
    <submittedName>
        <fullName evidence="6">Cellulose synthase subunit BcsC</fullName>
    </submittedName>
</protein>
<evidence type="ECO:0000256" key="2">
    <source>
        <dbReference type="SAM" id="MobiDB-lite"/>
    </source>
</evidence>
<keyword evidence="3" id="KW-0472">Membrane</keyword>
<feature type="domain" description="Zinc-ribbon" evidence="4">
    <location>
        <begin position="3"/>
        <end position="24"/>
    </location>
</feature>
<keyword evidence="1" id="KW-0802">TPR repeat</keyword>
<reference evidence="6" key="1">
    <citation type="submission" date="2019-11" db="EMBL/GenBank/DDBJ databases">
        <authorList>
            <person name="Feng L."/>
        </authorList>
    </citation>
    <scope>NUCLEOTIDE SEQUENCE</scope>
    <source>
        <strain evidence="6">RtorquesLFYP15</strain>
    </source>
</reference>
<dbReference type="Pfam" id="PF13432">
    <property type="entry name" value="TPR_16"/>
    <property type="match status" value="1"/>
</dbReference>
<evidence type="ECO:0000256" key="3">
    <source>
        <dbReference type="SAM" id="Phobius"/>
    </source>
</evidence>